<dbReference type="Pfam" id="PF07679">
    <property type="entry name" value="I-set"/>
    <property type="match status" value="1"/>
</dbReference>
<name>A0A850XFL1_PIACA</name>
<dbReference type="PROSITE" id="PS50835">
    <property type="entry name" value="IG_LIKE"/>
    <property type="match status" value="1"/>
</dbReference>
<accession>A0A850XFL1</accession>
<dbReference type="AlphaFoldDB" id="A0A850XFL1"/>
<sequence>VCDTGDQQTTAAVLVKEPEAIIVEALKDVTSYEGEDAVFECSLSQETTRDAQWFLGDVPLQSNEMNEIRVEGTRQTLILRKVTLEDCGPISFKVGQHTSAA</sequence>
<evidence type="ECO:0000256" key="3">
    <source>
        <dbReference type="ARBA" id="ARBA00022553"/>
    </source>
</evidence>
<dbReference type="SUPFAM" id="SSF48726">
    <property type="entry name" value="Immunoglobulin"/>
    <property type="match status" value="1"/>
</dbReference>
<keyword evidence="7" id="KW-1185">Reference proteome</keyword>
<gene>
    <name evidence="6" type="primary">Obscn_10</name>
    <name evidence="6" type="ORF">PIACAY_R15226</name>
</gene>
<keyword evidence="3" id="KW-0597">Phosphoprotein</keyword>
<feature type="domain" description="Ig-like" evidence="5">
    <location>
        <begin position="18"/>
        <end position="101"/>
    </location>
</feature>
<comment type="subcellular location">
    <subcellularLocation>
        <location evidence="1">Cytoplasm</location>
    </subcellularLocation>
</comment>
<evidence type="ECO:0000256" key="2">
    <source>
        <dbReference type="ARBA" id="ARBA00022490"/>
    </source>
</evidence>
<dbReference type="PANTHER" id="PTHR35971:SF4">
    <property type="entry name" value="OBSCURIN"/>
    <property type="match status" value="1"/>
</dbReference>
<dbReference type="OrthoDB" id="9355041at2759"/>
<evidence type="ECO:0000313" key="7">
    <source>
        <dbReference type="Proteomes" id="UP000653271"/>
    </source>
</evidence>
<dbReference type="EMBL" id="WAAB01021470">
    <property type="protein sequence ID" value="NWH80424.1"/>
    <property type="molecule type" value="Genomic_DNA"/>
</dbReference>
<dbReference type="GO" id="GO:0005737">
    <property type="term" value="C:cytoplasm"/>
    <property type="evidence" value="ECO:0007669"/>
    <property type="project" value="UniProtKB-SubCell"/>
</dbReference>
<evidence type="ECO:0000256" key="1">
    <source>
        <dbReference type="ARBA" id="ARBA00004496"/>
    </source>
</evidence>
<organism evidence="6 7">
    <name type="scientific">Piaya cayana</name>
    <name type="common">Common squirrel cuckoo</name>
    <dbReference type="NCBI Taxonomy" id="33601"/>
    <lineage>
        <taxon>Eukaryota</taxon>
        <taxon>Metazoa</taxon>
        <taxon>Chordata</taxon>
        <taxon>Craniata</taxon>
        <taxon>Vertebrata</taxon>
        <taxon>Euteleostomi</taxon>
        <taxon>Archelosauria</taxon>
        <taxon>Archosauria</taxon>
        <taxon>Dinosauria</taxon>
        <taxon>Saurischia</taxon>
        <taxon>Theropoda</taxon>
        <taxon>Coelurosauria</taxon>
        <taxon>Aves</taxon>
        <taxon>Neognathae</taxon>
        <taxon>Neoaves</taxon>
        <taxon>Otidimorphae</taxon>
        <taxon>Cuculiformes</taxon>
        <taxon>Coccyzidae</taxon>
        <taxon>Piaya</taxon>
    </lineage>
</organism>
<dbReference type="Gene3D" id="2.60.40.10">
    <property type="entry name" value="Immunoglobulins"/>
    <property type="match status" value="1"/>
</dbReference>
<feature type="non-terminal residue" evidence="6">
    <location>
        <position position="101"/>
    </location>
</feature>
<keyword evidence="4" id="KW-1015">Disulfide bond</keyword>
<dbReference type="FunFam" id="2.60.40.10:FF:000421">
    <property type="entry name" value="LOW QUALITY PROTEIN: obscurin"/>
    <property type="match status" value="1"/>
</dbReference>
<dbReference type="InterPro" id="IPR036179">
    <property type="entry name" value="Ig-like_dom_sf"/>
</dbReference>
<proteinExistence type="predicted"/>
<evidence type="ECO:0000313" key="6">
    <source>
        <dbReference type="EMBL" id="NWH80424.1"/>
    </source>
</evidence>
<comment type="caution">
    <text evidence="6">The sequence shown here is derived from an EMBL/GenBank/DDBJ whole genome shotgun (WGS) entry which is preliminary data.</text>
</comment>
<protein>
    <submittedName>
        <fullName evidence="6">OBSCN protein</fullName>
    </submittedName>
</protein>
<reference evidence="6" key="1">
    <citation type="submission" date="2019-09" db="EMBL/GenBank/DDBJ databases">
        <title>Bird 10,000 Genomes (B10K) Project - Family phase.</title>
        <authorList>
            <person name="Zhang G."/>
        </authorList>
    </citation>
    <scope>NUCLEOTIDE SEQUENCE</scope>
    <source>
        <strain evidence="6">B10K-DU-008-47</strain>
        <tissue evidence="6">Mixed tissue sample</tissue>
    </source>
</reference>
<dbReference type="PANTHER" id="PTHR35971">
    <property type="entry name" value="SI:DKEY-31G6.6"/>
    <property type="match status" value="1"/>
</dbReference>
<dbReference type="InterPro" id="IPR013098">
    <property type="entry name" value="Ig_I-set"/>
</dbReference>
<evidence type="ECO:0000259" key="5">
    <source>
        <dbReference type="PROSITE" id="PS50835"/>
    </source>
</evidence>
<dbReference type="InterPro" id="IPR007110">
    <property type="entry name" value="Ig-like_dom"/>
</dbReference>
<evidence type="ECO:0000256" key="4">
    <source>
        <dbReference type="ARBA" id="ARBA00023157"/>
    </source>
</evidence>
<keyword evidence="2" id="KW-0963">Cytoplasm</keyword>
<dbReference type="InterPro" id="IPR052385">
    <property type="entry name" value="Obscurin/Obscurin-like_Reg"/>
</dbReference>
<dbReference type="Proteomes" id="UP000653271">
    <property type="component" value="Unassembled WGS sequence"/>
</dbReference>
<dbReference type="InterPro" id="IPR013783">
    <property type="entry name" value="Ig-like_fold"/>
</dbReference>
<feature type="non-terminal residue" evidence="6">
    <location>
        <position position="1"/>
    </location>
</feature>